<dbReference type="Pfam" id="PF02543">
    <property type="entry name" value="Carbam_trans_N"/>
    <property type="match status" value="1"/>
</dbReference>
<accession>A0A2M7TCL1</accession>
<dbReference type="EMBL" id="PFNK01000058">
    <property type="protein sequence ID" value="PIZ43078.1"/>
    <property type="molecule type" value="Genomic_DNA"/>
</dbReference>
<dbReference type="SUPFAM" id="SSF53067">
    <property type="entry name" value="Actin-like ATPase domain"/>
    <property type="match status" value="1"/>
</dbReference>
<feature type="non-terminal residue" evidence="2">
    <location>
        <position position="1"/>
    </location>
</feature>
<evidence type="ECO:0000313" key="2">
    <source>
        <dbReference type="EMBL" id="PIZ43078.1"/>
    </source>
</evidence>
<dbReference type="Gene3D" id="3.30.420.40">
    <property type="match status" value="1"/>
</dbReference>
<comment type="caution">
    <text evidence="2">The sequence shown here is derived from an EMBL/GenBank/DDBJ whole genome shotgun (WGS) entry which is preliminary data.</text>
</comment>
<feature type="non-terminal residue" evidence="2">
    <location>
        <position position="82"/>
    </location>
</feature>
<evidence type="ECO:0000259" key="1">
    <source>
        <dbReference type="Pfam" id="PF02543"/>
    </source>
</evidence>
<dbReference type="GO" id="GO:0003824">
    <property type="term" value="F:catalytic activity"/>
    <property type="evidence" value="ECO:0007669"/>
    <property type="project" value="InterPro"/>
</dbReference>
<proteinExistence type="predicted"/>
<dbReference type="PANTHER" id="PTHR34847:SF1">
    <property type="entry name" value="NODULATION PROTEIN U"/>
    <property type="match status" value="1"/>
</dbReference>
<dbReference type="InterPro" id="IPR003696">
    <property type="entry name" value="Carbtransf_dom"/>
</dbReference>
<gene>
    <name evidence="2" type="ORF">COY33_02125</name>
</gene>
<dbReference type="InterPro" id="IPR043129">
    <property type="entry name" value="ATPase_NBD"/>
</dbReference>
<dbReference type="PANTHER" id="PTHR34847">
    <property type="entry name" value="NODULATION PROTEIN U"/>
    <property type="match status" value="1"/>
</dbReference>
<reference evidence="3" key="1">
    <citation type="submission" date="2017-09" db="EMBL/GenBank/DDBJ databases">
        <title>Depth-based differentiation of microbial function through sediment-hosted aquifers and enrichment of novel symbionts in the deep terrestrial subsurface.</title>
        <authorList>
            <person name="Probst A.J."/>
            <person name="Ladd B."/>
            <person name="Jarett J.K."/>
            <person name="Geller-Mcgrath D.E."/>
            <person name="Sieber C.M.K."/>
            <person name="Emerson J.B."/>
            <person name="Anantharaman K."/>
            <person name="Thomas B.C."/>
            <person name="Malmstrom R."/>
            <person name="Stieglmeier M."/>
            <person name="Klingl A."/>
            <person name="Woyke T."/>
            <person name="Ryan C.M."/>
            <person name="Banfield J.F."/>
        </authorList>
    </citation>
    <scope>NUCLEOTIDE SEQUENCE [LARGE SCALE GENOMIC DNA]</scope>
</reference>
<organism evidence="2 3">
    <name type="scientific">candidate division WWE3 bacterium CG_4_10_14_0_2_um_filter_42_7</name>
    <dbReference type="NCBI Taxonomy" id="1975073"/>
    <lineage>
        <taxon>Bacteria</taxon>
        <taxon>Katanobacteria</taxon>
    </lineage>
</organism>
<dbReference type="Proteomes" id="UP000229915">
    <property type="component" value="Unassembled WGS sequence"/>
</dbReference>
<evidence type="ECO:0000313" key="3">
    <source>
        <dbReference type="Proteomes" id="UP000229915"/>
    </source>
</evidence>
<dbReference type="InterPro" id="IPR051338">
    <property type="entry name" value="NodU/CmcH_Carbamoyltrnsfr"/>
</dbReference>
<feature type="domain" description="Carbamoyltransferase" evidence="1">
    <location>
        <begin position="5"/>
        <end position="81"/>
    </location>
</feature>
<name>A0A2M7TCL1_UNCKA</name>
<sequence>ELCDQNQHYADIAVSVQAYTEEAILKLANFVHKKTKMENVCIAGGVGLNSVANGLLLKKGPFKRVFVQPAAGDDGASLGAAF</sequence>
<protein>
    <recommendedName>
        <fullName evidence="1">Carbamoyltransferase domain-containing protein</fullName>
    </recommendedName>
</protein>
<dbReference type="AlphaFoldDB" id="A0A2M7TCL1"/>